<name>A0A8C8S2H5_9SAUR</name>
<accession>A0A8C8S2H5</accession>
<reference evidence="1" key="2">
    <citation type="submission" date="2025-09" db="UniProtKB">
        <authorList>
            <consortium name="Ensembl"/>
        </authorList>
    </citation>
    <scope>IDENTIFICATION</scope>
</reference>
<protein>
    <submittedName>
        <fullName evidence="1">Uncharacterized protein</fullName>
    </submittedName>
</protein>
<evidence type="ECO:0000313" key="2">
    <source>
        <dbReference type="Proteomes" id="UP000694393"/>
    </source>
</evidence>
<keyword evidence="2" id="KW-1185">Reference proteome</keyword>
<dbReference type="AlphaFoldDB" id="A0A8C8S2H5"/>
<dbReference type="Proteomes" id="UP000694393">
    <property type="component" value="Unplaced"/>
</dbReference>
<evidence type="ECO:0000313" key="1">
    <source>
        <dbReference type="Ensembl" id="ENSPCEP00000013188.1"/>
    </source>
</evidence>
<dbReference type="Ensembl" id="ENSPCET00000013670.1">
    <property type="protein sequence ID" value="ENSPCEP00000013188.1"/>
    <property type="gene ID" value="ENSPCEG00000010463.1"/>
</dbReference>
<reference evidence="1" key="1">
    <citation type="submission" date="2025-08" db="UniProtKB">
        <authorList>
            <consortium name="Ensembl"/>
        </authorList>
    </citation>
    <scope>IDENTIFICATION</scope>
</reference>
<sequence length="144" mass="15538">SGEGTRDLDGRQHEGELRDKAILQQKRHLKQATQFVHKDSADLLPLDGLKRLGTSKDLVSQVGPSSELAAHLLLGPLTAWGLRRAPASRTPKAASVPSFGFALIHFPRGCVRASTRVRGSASAVWGEAGGQGMISRGMYNKERE</sequence>
<organism evidence="1 2">
    <name type="scientific">Pelusios castaneus</name>
    <name type="common">West African mud turtle</name>
    <dbReference type="NCBI Taxonomy" id="367368"/>
    <lineage>
        <taxon>Eukaryota</taxon>
        <taxon>Metazoa</taxon>
        <taxon>Chordata</taxon>
        <taxon>Craniata</taxon>
        <taxon>Vertebrata</taxon>
        <taxon>Euteleostomi</taxon>
        <taxon>Archelosauria</taxon>
        <taxon>Testudinata</taxon>
        <taxon>Testudines</taxon>
        <taxon>Pleurodira</taxon>
        <taxon>Pelomedusidae</taxon>
        <taxon>Pelusios</taxon>
    </lineage>
</organism>
<proteinExistence type="predicted"/>